<proteinExistence type="predicted"/>
<name>A0A370AZF9_9ACTN</name>
<accession>A0A370AZF9</accession>
<sequence length="376" mass="39859">MDDPLYARELLPLYAHGHLRAGLDAESFLTSYEEAAGDGASSYDGADHKGVREVLRAVDERTFRYEAPGPFGDAVAAAREQARWGGTEAAWRTLEAALTSWEPYGDDHLAPVGLLADPLLGPLITPERGRLVLETPRGAGREDGGPVEAQAPEESEAGEYEAGKYEADGLAWLTDEERRSSYRFVLVRDLSPLELAGRIGSGPLSAPSDEAEAGAAARVGRCAVDVDGDGESWSFAFESAPEPFREDRPSGPGAPASRGTASVTVWCERGSGTFHFSYREDGRRVYGFTVRGGAIERWGALPEPLDPVPLFPGASAEEGDDEVNVALDPDDEYEALAALSEVYGVSLPRFAIGAGRLHAVVTGEPGGARQAPGGAS</sequence>
<dbReference type="OrthoDB" id="458118at2"/>
<dbReference type="EMBL" id="QQNA01000354">
    <property type="protein sequence ID" value="RDG32846.1"/>
    <property type="molecule type" value="Genomic_DNA"/>
</dbReference>
<reference evidence="2 3" key="1">
    <citation type="submission" date="2018-07" db="EMBL/GenBank/DDBJ databases">
        <title>Streptomyces species from bats.</title>
        <authorList>
            <person name="Dunlap C."/>
        </authorList>
    </citation>
    <scope>NUCLEOTIDE SEQUENCE [LARGE SCALE GENOMIC DNA]</scope>
    <source>
        <strain evidence="2 3">AC230</strain>
    </source>
</reference>
<evidence type="ECO:0000313" key="3">
    <source>
        <dbReference type="Proteomes" id="UP000253741"/>
    </source>
</evidence>
<gene>
    <name evidence="2" type="ORF">DVH02_31930</name>
</gene>
<comment type="caution">
    <text evidence="2">The sequence shown here is derived from an EMBL/GenBank/DDBJ whole genome shotgun (WGS) entry which is preliminary data.</text>
</comment>
<keyword evidence="3" id="KW-1185">Reference proteome</keyword>
<dbReference type="AlphaFoldDB" id="A0A370AZF9"/>
<dbReference type="Proteomes" id="UP000253741">
    <property type="component" value="Unassembled WGS sequence"/>
</dbReference>
<feature type="region of interest" description="Disordered" evidence="1">
    <location>
        <begin position="136"/>
        <end position="162"/>
    </location>
</feature>
<evidence type="ECO:0000313" key="2">
    <source>
        <dbReference type="EMBL" id="RDG32846.1"/>
    </source>
</evidence>
<protein>
    <submittedName>
        <fullName evidence="2">Uncharacterized protein</fullName>
    </submittedName>
</protein>
<feature type="region of interest" description="Disordered" evidence="1">
    <location>
        <begin position="240"/>
        <end position="259"/>
    </location>
</feature>
<organism evidence="2 3">
    <name type="scientific">Streptomyces corynorhini</name>
    <dbReference type="NCBI Taxonomy" id="2282652"/>
    <lineage>
        <taxon>Bacteria</taxon>
        <taxon>Bacillati</taxon>
        <taxon>Actinomycetota</taxon>
        <taxon>Actinomycetes</taxon>
        <taxon>Kitasatosporales</taxon>
        <taxon>Streptomycetaceae</taxon>
        <taxon>Streptomyces</taxon>
    </lineage>
</organism>
<evidence type="ECO:0000256" key="1">
    <source>
        <dbReference type="SAM" id="MobiDB-lite"/>
    </source>
</evidence>